<dbReference type="PANTHER" id="PTHR45138:SF9">
    <property type="entry name" value="DIGUANYLATE CYCLASE DGCM-RELATED"/>
    <property type="match status" value="1"/>
</dbReference>
<dbReference type="InterPro" id="IPR050469">
    <property type="entry name" value="Diguanylate_Cyclase"/>
</dbReference>
<dbReference type="SMART" id="SM00028">
    <property type="entry name" value="TPR"/>
    <property type="match status" value="5"/>
</dbReference>
<evidence type="ECO:0000256" key="1">
    <source>
        <dbReference type="ARBA" id="ARBA00012528"/>
    </source>
</evidence>
<evidence type="ECO:0000313" key="6">
    <source>
        <dbReference type="Proteomes" id="UP000315303"/>
    </source>
</evidence>
<dbReference type="GO" id="GO:0005886">
    <property type="term" value="C:plasma membrane"/>
    <property type="evidence" value="ECO:0007669"/>
    <property type="project" value="TreeGrafter"/>
</dbReference>
<gene>
    <name evidence="5" type="ORF">EPA86_03560</name>
</gene>
<dbReference type="InterPro" id="IPR019734">
    <property type="entry name" value="TPR_rpt"/>
</dbReference>
<dbReference type="RefSeq" id="WP_140601984.1">
    <property type="nucleotide sequence ID" value="NZ_SAWY01000007.1"/>
</dbReference>
<dbReference type="AlphaFoldDB" id="A0A502L185"/>
<accession>A0A502L185</accession>
<proteinExistence type="predicted"/>
<comment type="catalytic activity">
    <reaction evidence="2">
        <text>2 GTP = 3',3'-c-di-GMP + 2 diphosphate</text>
        <dbReference type="Rhea" id="RHEA:24898"/>
        <dbReference type="ChEBI" id="CHEBI:33019"/>
        <dbReference type="ChEBI" id="CHEBI:37565"/>
        <dbReference type="ChEBI" id="CHEBI:58805"/>
        <dbReference type="EC" id="2.7.7.65"/>
    </reaction>
</comment>
<keyword evidence="3" id="KW-1133">Transmembrane helix</keyword>
<dbReference type="OrthoDB" id="6191081at2"/>
<keyword evidence="6" id="KW-1185">Reference proteome</keyword>
<feature type="domain" description="GGDEF" evidence="4">
    <location>
        <begin position="480"/>
        <end position="613"/>
    </location>
</feature>
<evidence type="ECO:0000313" key="5">
    <source>
        <dbReference type="EMBL" id="TPH17638.1"/>
    </source>
</evidence>
<dbReference type="Gene3D" id="1.25.40.10">
    <property type="entry name" value="Tetratricopeptide repeat domain"/>
    <property type="match status" value="1"/>
</dbReference>
<dbReference type="SUPFAM" id="SSF55073">
    <property type="entry name" value="Nucleotide cyclase"/>
    <property type="match status" value="1"/>
</dbReference>
<protein>
    <recommendedName>
        <fullName evidence="1">diguanylate cyclase</fullName>
        <ecNumber evidence="1">2.7.7.65</ecNumber>
    </recommendedName>
</protein>
<dbReference type="SMART" id="SM00267">
    <property type="entry name" value="GGDEF"/>
    <property type="match status" value="1"/>
</dbReference>
<feature type="transmembrane region" description="Helical" evidence="3">
    <location>
        <begin position="417"/>
        <end position="438"/>
    </location>
</feature>
<dbReference type="Pfam" id="PF00990">
    <property type="entry name" value="GGDEF"/>
    <property type="match status" value="1"/>
</dbReference>
<evidence type="ECO:0000256" key="3">
    <source>
        <dbReference type="SAM" id="Phobius"/>
    </source>
</evidence>
<dbReference type="InterPro" id="IPR011990">
    <property type="entry name" value="TPR-like_helical_dom_sf"/>
</dbReference>
<keyword evidence="3" id="KW-0812">Transmembrane</keyword>
<dbReference type="PROSITE" id="PS50887">
    <property type="entry name" value="GGDEF"/>
    <property type="match status" value="1"/>
</dbReference>
<dbReference type="Pfam" id="PF13424">
    <property type="entry name" value="TPR_12"/>
    <property type="match status" value="1"/>
</dbReference>
<sequence>MFIHSAAAEGIDINGVSLAEYNEQLYLKPWQGYQDLLAISPQFNQMSHEDKLWWLIRKIEAEHLLFFYEDFKQTLQQVNDVLSEDPTSNLPSEITITINLFSGILQQKESQYTEAITTLELALTQAKQHNNLRLAIRAKQELAYTLSLTEHFENSLADLQLAYIDAFALKNDFLIATINEVYGAIYGYMNDYAKSINYYEKALASYLILGYPSYIADALNGLAATYRYWDKYELAVEHYERYRQVVTQFNNPEILFFADYGLGMTLAEQGQCARAITVIDRALALKGHDDYKAELYKRKAECLIEFSRLDEAEVAINHANTIFKMIPELVDTRWQNEVMLIAAKLAYAQDNYQKAYQLLDQYHQKNTALVLEKSSERLAKLKSNLELERQGVESALLQQRAKVLELQVNQQMQRNELQTYIIFFSVVFLLLIIVVLVLQQRSAKKINNLSVIEPLTGLFNRRYSFAYLDKLLSSSSWNKNHVAVLLVDIADLKSINNLYGEAFGDTVIKSIATITQNALRGEDVVGRIAGGEFLCILSRLGTEQEIQVSERIVENVARQDFRCNGKKVDVAVNIGIAIRNAETHDSATLYSQADEALTEAKKLATGQVFRYRRFMVHPQQDHDLPKKKL</sequence>
<dbReference type="InterPro" id="IPR000160">
    <property type="entry name" value="GGDEF_dom"/>
</dbReference>
<dbReference type="GO" id="GO:1902201">
    <property type="term" value="P:negative regulation of bacterial-type flagellum-dependent cell motility"/>
    <property type="evidence" value="ECO:0007669"/>
    <property type="project" value="TreeGrafter"/>
</dbReference>
<dbReference type="CDD" id="cd01949">
    <property type="entry name" value="GGDEF"/>
    <property type="match status" value="1"/>
</dbReference>
<dbReference type="SUPFAM" id="SSF48452">
    <property type="entry name" value="TPR-like"/>
    <property type="match status" value="1"/>
</dbReference>
<dbReference type="EC" id="2.7.7.65" evidence="1"/>
<dbReference type="InterPro" id="IPR043128">
    <property type="entry name" value="Rev_trsase/Diguanyl_cyclase"/>
</dbReference>
<dbReference type="PANTHER" id="PTHR45138">
    <property type="entry name" value="REGULATORY COMPONENTS OF SENSORY TRANSDUCTION SYSTEM"/>
    <property type="match status" value="1"/>
</dbReference>
<organism evidence="5 6">
    <name type="scientific">Litorilituus lipolyticus</name>
    <dbReference type="NCBI Taxonomy" id="2491017"/>
    <lineage>
        <taxon>Bacteria</taxon>
        <taxon>Pseudomonadati</taxon>
        <taxon>Pseudomonadota</taxon>
        <taxon>Gammaproteobacteria</taxon>
        <taxon>Alteromonadales</taxon>
        <taxon>Colwelliaceae</taxon>
        <taxon>Litorilituus</taxon>
    </lineage>
</organism>
<keyword evidence="3" id="KW-0472">Membrane</keyword>
<dbReference type="Gene3D" id="3.30.70.270">
    <property type="match status" value="1"/>
</dbReference>
<evidence type="ECO:0000259" key="4">
    <source>
        <dbReference type="PROSITE" id="PS50887"/>
    </source>
</evidence>
<reference evidence="5 6" key="1">
    <citation type="submission" date="2019-01" db="EMBL/GenBank/DDBJ databases">
        <title>Litorilituus lipolytica sp. nov., isolated from intertidal sand of the Yellow Sea in China.</title>
        <authorList>
            <person name="Liu A."/>
        </authorList>
    </citation>
    <scope>NUCLEOTIDE SEQUENCE [LARGE SCALE GENOMIC DNA]</scope>
    <source>
        <strain evidence="5 6">RZ04</strain>
    </source>
</reference>
<evidence type="ECO:0000256" key="2">
    <source>
        <dbReference type="ARBA" id="ARBA00034247"/>
    </source>
</evidence>
<dbReference type="GO" id="GO:0043709">
    <property type="term" value="P:cell adhesion involved in single-species biofilm formation"/>
    <property type="evidence" value="ECO:0007669"/>
    <property type="project" value="TreeGrafter"/>
</dbReference>
<dbReference type="InterPro" id="IPR029787">
    <property type="entry name" value="Nucleotide_cyclase"/>
</dbReference>
<dbReference type="NCBIfam" id="TIGR00254">
    <property type="entry name" value="GGDEF"/>
    <property type="match status" value="1"/>
</dbReference>
<dbReference type="GO" id="GO:0052621">
    <property type="term" value="F:diguanylate cyclase activity"/>
    <property type="evidence" value="ECO:0007669"/>
    <property type="project" value="UniProtKB-EC"/>
</dbReference>
<dbReference type="Proteomes" id="UP000315303">
    <property type="component" value="Unassembled WGS sequence"/>
</dbReference>
<name>A0A502L185_9GAMM</name>
<comment type="caution">
    <text evidence="5">The sequence shown here is derived from an EMBL/GenBank/DDBJ whole genome shotgun (WGS) entry which is preliminary data.</text>
</comment>
<dbReference type="EMBL" id="SAWY01000007">
    <property type="protein sequence ID" value="TPH17638.1"/>
    <property type="molecule type" value="Genomic_DNA"/>
</dbReference>